<proteinExistence type="predicted"/>
<dbReference type="EMBL" id="CM039177">
    <property type="protein sequence ID" value="KAH9699505.1"/>
    <property type="molecule type" value="Genomic_DNA"/>
</dbReference>
<reference evidence="2" key="1">
    <citation type="journal article" date="2023" name="Hortic. Res.">
        <title>A chromosome-level phased genome enabling allele-level studies in sweet orange: a case study on citrus Huanglongbing tolerance.</title>
        <authorList>
            <person name="Wu B."/>
            <person name="Yu Q."/>
            <person name="Deng Z."/>
            <person name="Duan Y."/>
            <person name="Luo F."/>
            <person name="Gmitter F. Jr."/>
        </authorList>
    </citation>
    <scope>NUCLEOTIDE SEQUENCE [LARGE SCALE GENOMIC DNA]</scope>
    <source>
        <strain evidence="2">cv. Valencia</strain>
    </source>
</reference>
<protein>
    <submittedName>
        <fullName evidence="1">Myb DNA-bind 3 domain-containing protein</fullName>
    </submittedName>
</protein>
<organism evidence="1 2">
    <name type="scientific">Citrus sinensis</name>
    <name type="common">Sweet orange</name>
    <name type="synonym">Citrus aurantium var. sinensis</name>
    <dbReference type="NCBI Taxonomy" id="2711"/>
    <lineage>
        <taxon>Eukaryota</taxon>
        <taxon>Viridiplantae</taxon>
        <taxon>Streptophyta</taxon>
        <taxon>Embryophyta</taxon>
        <taxon>Tracheophyta</taxon>
        <taxon>Spermatophyta</taxon>
        <taxon>Magnoliopsida</taxon>
        <taxon>eudicotyledons</taxon>
        <taxon>Gunneridae</taxon>
        <taxon>Pentapetalae</taxon>
        <taxon>rosids</taxon>
        <taxon>malvids</taxon>
        <taxon>Sapindales</taxon>
        <taxon>Rutaceae</taxon>
        <taxon>Aurantioideae</taxon>
        <taxon>Citrus</taxon>
    </lineage>
</organism>
<sequence length="301" mass="35109">MTFGEVMHIMASDDFDFDDKAEWSSRNEEIFIRILHEHVKMGDLDSKTTFNKKIWSVIDDKLFAETNRRFTEPKLKSKFNRLRKKHREFSDLIKHPGFDWNPVTNIVTAPNSLWANYAKKVPGVKPYRKKGLEHFHMLGEIFSTTTATSHTHVTLNQHSPTSDDERELPENLFKARALVHVPKDDDRVDLAAEPQKVKRVRRSLDQSSEHIPKLWDKMEHYMEICSELLKHKLEKIKAKSSASTRKIEMYSVQQCVDAAEALGDVDADTFDKLMKKIMHLEWRTAFLSMNDGRKRGWLASL</sequence>
<gene>
    <name evidence="1" type="ORF">KPL71_024381</name>
</gene>
<dbReference type="Proteomes" id="UP000829398">
    <property type="component" value="Chromosome 8"/>
</dbReference>
<comment type="caution">
    <text evidence="1">The sequence shown here is derived from an EMBL/GenBank/DDBJ whole genome shotgun (WGS) entry which is preliminary data.</text>
</comment>
<accession>A0ACB8IRJ1</accession>
<keyword evidence="2" id="KW-1185">Reference proteome</keyword>
<evidence type="ECO:0000313" key="1">
    <source>
        <dbReference type="EMBL" id="KAH9699505.1"/>
    </source>
</evidence>
<evidence type="ECO:0000313" key="2">
    <source>
        <dbReference type="Proteomes" id="UP000829398"/>
    </source>
</evidence>
<name>A0ACB8IRJ1_CITSI</name>